<dbReference type="PROSITE" id="PS00217">
    <property type="entry name" value="SUGAR_TRANSPORT_2"/>
    <property type="match status" value="1"/>
</dbReference>
<dbReference type="Proteomes" id="UP000005439">
    <property type="component" value="Chromosome"/>
</dbReference>
<evidence type="ECO:0000256" key="5">
    <source>
        <dbReference type="ARBA" id="ARBA00022989"/>
    </source>
</evidence>
<accession>G8TTI5</accession>
<sequence>METTITAEHGQSGFISLVVIIASLGGLLFGYDTGVIAGANEFLKALFHLTPAQTGLVASSVDLGAMIGVLVAGFLGDRVGRKNALFTAGITFMLSGVVSALAPNVPTLIVGRLIGGIGIGLASLLSPLYIAEIAPPRIRGRLIGSNQLAIVTGIFIRRAVKPRRLGRGYEALTP</sequence>
<dbReference type="KEGG" id="sap:Sulac_2171"/>
<evidence type="ECO:0000256" key="7">
    <source>
        <dbReference type="SAM" id="Phobius"/>
    </source>
</evidence>
<reference evidence="10" key="1">
    <citation type="submission" date="2011-12" db="EMBL/GenBank/DDBJ databases">
        <title>The complete genome of chromosome of Sulfobacillus acidophilus DSM 10332.</title>
        <authorList>
            <person name="Lucas S."/>
            <person name="Han J."/>
            <person name="Lapidus A."/>
            <person name="Bruce D."/>
            <person name="Goodwin L."/>
            <person name="Pitluck S."/>
            <person name="Peters L."/>
            <person name="Kyrpides N."/>
            <person name="Mavromatis K."/>
            <person name="Ivanova N."/>
            <person name="Mikhailova N."/>
            <person name="Chertkov O."/>
            <person name="Saunders E."/>
            <person name="Detter J.C."/>
            <person name="Tapia R."/>
            <person name="Han C."/>
            <person name="Land M."/>
            <person name="Hauser L."/>
            <person name="Markowitz V."/>
            <person name="Cheng J.-F."/>
            <person name="Hugenholtz P."/>
            <person name="Woyke T."/>
            <person name="Wu D."/>
            <person name="Pukall R."/>
            <person name="Gehrich-Schroeter G."/>
            <person name="Schneider S."/>
            <person name="Klenk H.-P."/>
            <person name="Eisen J.A."/>
        </authorList>
    </citation>
    <scope>NUCLEOTIDE SEQUENCE [LARGE SCALE GENOMIC DNA]</scope>
    <source>
        <strain evidence="10">ATCC 700253 / DSM 10332 / NAL</strain>
    </source>
</reference>
<keyword evidence="10" id="KW-1185">Reference proteome</keyword>
<dbReference type="InterPro" id="IPR005828">
    <property type="entry name" value="MFS_sugar_transport-like"/>
</dbReference>
<evidence type="ECO:0000256" key="2">
    <source>
        <dbReference type="ARBA" id="ARBA00010992"/>
    </source>
</evidence>
<dbReference type="EMBL" id="CP003179">
    <property type="protein sequence ID" value="AEW05651.1"/>
    <property type="molecule type" value="Genomic_DNA"/>
</dbReference>
<dbReference type="HOGENOM" id="CLU_001265_24_1_9"/>
<dbReference type="Gene3D" id="1.20.1250.20">
    <property type="entry name" value="MFS general substrate transporter like domains"/>
    <property type="match status" value="1"/>
</dbReference>
<dbReference type="GO" id="GO:0005886">
    <property type="term" value="C:plasma membrane"/>
    <property type="evidence" value="ECO:0007669"/>
    <property type="project" value="UniProtKB-SubCell"/>
</dbReference>
<dbReference type="SUPFAM" id="SSF103473">
    <property type="entry name" value="MFS general substrate transporter"/>
    <property type="match status" value="1"/>
</dbReference>
<dbReference type="InterPro" id="IPR003663">
    <property type="entry name" value="Sugar/inositol_transpt"/>
</dbReference>
<dbReference type="PROSITE" id="PS50850">
    <property type="entry name" value="MFS"/>
    <property type="match status" value="1"/>
</dbReference>
<dbReference type="GO" id="GO:0022857">
    <property type="term" value="F:transmembrane transporter activity"/>
    <property type="evidence" value="ECO:0007669"/>
    <property type="project" value="InterPro"/>
</dbReference>
<keyword evidence="5 7" id="KW-1133">Transmembrane helix</keyword>
<feature type="domain" description="Major facilitator superfamily (MFS) profile" evidence="8">
    <location>
        <begin position="18"/>
        <end position="174"/>
    </location>
</feature>
<dbReference type="PANTHER" id="PTHR48023">
    <property type="entry name" value="D-XYLOSE-PROTON SYMPORTER-LIKE 2"/>
    <property type="match status" value="1"/>
</dbReference>
<feature type="transmembrane region" description="Helical" evidence="7">
    <location>
        <begin position="109"/>
        <end position="131"/>
    </location>
</feature>
<reference evidence="9 10" key="2">
    <citation type="journal article" date="2012" name="Stand. Genomic Sci.">
        <title>Complete genome sequence of the moderately thermophilic mineral-sulfide-oxidizing firmicute Sulfobacillus acidophilus type strain (NAL(T)).</title>
        <authorList>
            <person name="Anderson I."/>
            <person name="Chertkov O."/>
            <person name="Chen A."/>
            <person name="Saunders E."/>
            <person name="Lapidus A."/>
            <person name="Nolan M."/>
            <person name="Lucas S."/>
            <person name="Hammon N."/>
            <person name="Deshpande S."/>
            <person name="Cheng J.F."/>
            <person name="Han C."/>
            <person name="Tapia R."/>
            <person name="Goodwin L.A."/>
            <person name="Pitluck S."/>
            <person name="Liolios K."/>
            <person name="Pagani I."/>
            <person name="Ivanova N."/>
            <person name="Mikhailova N."/>
            <person name="Pati A."/>
            <person name="Palaniappan K."/>
            <person name="Land M."/>
            <person name="Pan C."/>
            <person name="Rohde M."/>
            <person name="Pukall R."/>
            <person name="Goker M."/>
            <person name="Detter J.C."/>
            <person name="Woyke T."/>
            <person name="Bristow J."/>
            <person name="Eisen J.A."/>
            <person name="Markowitz V."/>
            <person name="Hugenholtz P."/>
            <person name="Kyrpides N.C."/>
            <person name="Klenk H.P."/>
            <person name="Mavromatis K."/>
        </authorList>
    </citation>
    <scope>NUCLEOTIDE SEQUENCE [LARGE SCALE GENOMIC DNA]</scope>
    <source>
        <strain evidence="10">ATCC 700253 / DSM 10332 / NAL</strain>
    </source>
</reference>
<keyword evidence="4 7" id="KW-0812">Transmembrane</keyword>
<evidence type="ECO:0000256" key="4">
    <source>
        <dbReference type="ARBA" id="ARBA00022692"/>
    </source>
</evidence>
<dbReference type="PATRIC" id="fig|679936.5.peg.2241"/>
<dbReference type="InterPro" id="IPR005829">
    <property type="entry name" value="Sugar_transporter_CS"/>
</dbReference>
<dbReference type="PRINTS" id="PR00171">
    <property type="entry name" value="SUGRTRNSPORT"/>
</dbReference>
<dbReference type="PANTHER" id="PTHR48023:SF4">
    <property type="entry name" value="D-XYLOSE-PROTON SYMPORTER-LIKE 2"/>
    <property type="match status" value="1"/>
</dbReference>
<feature type="transmembrane region" description="Helical" evidence="7">
    <location>
        <begin position="84"/>
        <end position="103"/>
    </location>
</feature>
<evidence type="ECO:0000313" key="9">
    <source>
        <dbReference type="EMBL" id="AEW05651.1"/>
    </source>
</evidence>
<keyword evidence="6 7" id="KW-0472">Membrane</keyword>
<dbReference type="STRING" id="679936.Sulac_2171"/>
<dbReference type="InterPro" id="IPR050820">
    <property type="entry name" value="MFS_Sugar_Transporter"/>
</dbReference>
<comment type="similarity">
    <text evidence="2">Belongs to the major facilitator superfamily. Sugar transporter (TC 2.A.1.1) family.</text>
</comment>
<evidence type="ECO:0000256" key="3">
    <source>
        <dbReference type="ARBA" id="ARBA00022448"/>
    </source>
</evidence>
<name>G8TTI5_SULAD</name>
<dbReference type="AlphaFoldDB" id="G8TTI5"/>
<evidence type="ECO:0000313" key="10">
    <source>
        <dbReference type="Proteomes" id="UP000005439"/>
    </source>
</evidence>
<evidence type="ECO:0000259" key="8">
    <source>
        <dbReference type="PROSITE" id="PS50850"/>
    </source>
</evidence>
<protein>
    <submittedName>
        <fullName evidence="9">General substrate transporter</fullName>
    </submittedName>
</protein>
<evidence type="ECO:0000256" key="6">
    <source>
        <dbReference type="ARBA" id="ARBA00023136"/>
    </source>
</evidence>
<feature type="transmembrane region" description="Helical" evidence="7">
    <location>
        <begin position="12"/>
        <end position="31"/>
    </location>
</feature>
<organism evidence="9 10">
    <name type="scientific">Sulfobacillus acidophilus (strain ATCC 700253 / DSM 10332 / NAL)</name>
    <dbReference type="NCBI Taxonomy" id="679936"/>
    <lineage>
        <taxon>Bacteria</taxon>
        <taxon>Bacillati</taxon>
        <taxon>Bacillota</taxon>
        <taxon>Clostridia</taxon>
        <taxon>Eubacteriales</taxon>
        <taxon>Clostridiales Family XVII. Incertae Sedis</taxon>
        <taxon>Sulfobacillus</taxon>
    </lineage>
</organism>
<dbReference type="InterPro" id="IPR020846">
    <property type="entry name" value="MFS_dom"/>
</dbReference>
<keyword evidence="3" id="KW-0813">Transport</keyword>
<gene>
    <name evidence="9" type="ordered locus">Sulac_2171</name>
</gene>
<dbReference type="InterPro" id="IPR036259">
    <property type="entry name" value="MFS_trans_sf"/>
</dbReference>
<comment type="subcellular location">
    <subcellularLocation>
        <location evidence="1">Cell membrane</location>
        <topology evidence="1">Multi-pass membrane protein</topology>
    </subcellularLocation>
</comment>
<proteinExistence type="inferred from homology"/>
<feature type="transmembrane region" description="Helical" evidence="7">
    <location>
        <begin position="51"/>
        <end position="72"/>
    </location>
</feature>
<dbReference type="Pfam" id="PF00083">
    <property type="entry name" value="Sugar_tr"/>
    <property type="match status" value="1"/>
</dbReference>
<evidence type="ECO:0000256" key="1">
    <source>
        <dbReference type="ARBA" id="ARBA00004651"/>
    </source>
</evidence>